<dbReference type="EMBL" id="OR343188">
    <property type="protein sequence ID" value="WNL49958.1"/>
    <property type="molecule type" value="Genomic_DNA"/>
</dbReference>
<accession>A0AA96EMW6</accession>
<sequence length="147" mass="17339">MEVHICSFPQEVLLEIFAFCGERTCFELGKVCKLFRSLSVDKQLAKLFEHEKNRRGIDQRLWFFAMLRRVKVSGQFLEVKSIVSPSEYLCPGNRVSDLRRRMSEKNMYPPHYLVVYYLEGEEQITPSDNERLDSKKIYFGKSIKDSD</sequence>
<feature type="domain" description="F-box" evidence="1">
    <location>
        <begin position="2"/>
        <end position="51"/>
    </location>
</feature>
<dbReference type="InterPro" id="IPR036047">
    <property type="entry name" value="F-box-like_dom_sf"/>
</dbReference>
<organism evidence="2">
    <name type="scientific">Marseillevirus sp</name>
    <dbReference type="NCBI Taxonomy" id="2809551"/>
    <lineage>
        <taxon>Viruses</taxon>
        <taxon>Varidnaviria</taxon>
        <taxon>Bamfordvirae</taxon>
        <taxon>Nucleocytoviricota</taxon>
        <taxon>Megaviricetes</taxon>
        <taxon>Pimascovirales</taxon>
        <taxon>Pimascovirales incertae sedis</taxon>
        <taxon>Marseilleviridae</taxon>
        <taxon>Marseillevirus</taxon>
    </lineage>
</organism>
<dbReference type="InterPro" id="IPR001810">
    <property type="entry name" value="F-box_dom"/>
</dbReference>
<evidence type="ECO:0000259" key="1">
    <source>
        <dbReference type="PROSITE" id="PS50181"/>
    </source>
</evidence>
<gene>
    <name evidence="2" type="ORF">MarFTMF_442</name>
</gene>
<reference evidence="2" key="1">
    <citation type="submission" date="2023-07" db="EMBL/GenBank/DDBJ databases">
        <authorList>
            <person name="Xia Y."/>
        </authorList>
    </citation>
    <scope>NUCLEOTIDE SEQUENCE</scope>
    <source>
        <strain evidence="2">F</strain>
    </source>
</reference>
<proteinExistence type="predicted"/>
<dbReference type="SUPFAM" id="SSF81383">
    <property type="entry name" value="F-box domain"/>
    <property type="match status" value="1"/>
</dbReference>
<dbReference type="Pfam" id="PF00646">
    <property type="entry name" value="F-box"/>
    <property type="match status" value="1"/>
</dbReference>
<protein>
    <submittedName>
        <fullName evidence="2">F-box containing protein</fullName>
    </submittedName>
</protein>
<dbReference type="CDD" id="cd09917">
    <property type="entry name" value="F-box_SF"/>
    <property type="match status" value="1"/>
</dbReference>
<dbReference type="PROSITE" id="PS50181">
    <property type="entry name" value="FBOX"/>
    <property type="match status" value="1"/>
</dbReference>
<name>A0AA96EMW6_9VIRU</name>
<dbReference type="Gene3D" id="1.20.1280.50">
    <property type="match status" value="1"/>
</dbReference>
<evidence type="ECO:0000313" key="2">
    <source>
        <dbReference type="EMBL" id="WNL49958.1"/>
    </source>
</evidence>